<reference evidence="3 4" key="1">
    <citation type="submission" date="2021-02" db="EMBL/GenBank/DDBJ databases">
        <title>Streptomyces spirodelae sp. nov., isolated from duckweed.</title>
        <authorList>
            <person name="Saimee Y."/>
            <person name="Duangmal K."/>
        </authorList>
    </citation>
    <scope>NUCLEOTIDE SEQUENCE [LARGE SCALE GENOMIC DNA]</scope>
    <source>
        <strain evidence="3 4">DW4-2</strain>
    </source>
</reference>
<dbReference type="CDD" id="cd12797">
    <property type="entry name" value="M23_peptidase"/>
    <property type="match status" value="1"/>
</dbReference>
<evidence type="ECO:0000259" key="2">
    <source>
        <dbReference type="Pfam" id="PF01551"/>
    </source>
</evidence>
<dbReference type="InterPro" id="IPR050570">
    <property type="entry name" value="Cell_wall_metabolism_enzyme"/>
</dbReference>
<dbReference type="SUPFAM" id="SSF51261">
    <property type="entry name" value="Duplicated hybrid motif"/>
    <property type="match status" value="1"/>
</dbReference>
<feature type="region of interest" description="Disordered" evidence="1">
    <location>
        <begin position="144"/>
        <end position="166"/>
    </location>
</feature>
<dbReference type="PANTHER" id="PTHR21666">
    <property type="entry name" value="PEPTIDASE-RELATED"/>
    <property type="match status" value="1"/>
</dbReference>
<feature type="compositionally biased region" description="Basic and acidic residues" evidence="1">
    <location>
        <begin position="248"/>
        <end position="259"/>
    </location>
</feature>
<sequence length="589" mass="61741">MVVNDRHPSGVPGPDDPGSGFSYGSYHADHGQSAYGAYSEDAYQAGSYDGYPIGAYDTSGGSYADGPYTTYGDDDPLFGTLPGTDTGSYPTASWEATTAWGTGSYVPDAMAAAPHIPAQNGPGLPTADDGTGQWTFGVQEAGGWDSTTWGTGGWETAGTETAGWTTDGQGAAYGYESQDGYARQDGYGAYEHAAYDAHAQAASPYDGYDPQHGSRPDSGGYAPYEDHAYEGQGTYDSQGVYDSQGGYEGHESYEGHDGYSDPGGHGQHPEHGQDQDATAQWDFSVLTQDEHGFDPAAADFAGAPAPHDLPAPHEVSAPDSEWDGPDEPGAPAALGTVGGPHGRGRRRSPKPRPRRRALMTVAVPSVAVMGVAGAAAASVMGDDGKDKDTTTVAAPDAAPVKPSSVNSKLDTQLQSLSADADDFADRASRTQERIDLKQRQQAEKERKAKEAARKEAMRPKFVIPVKDHTLSARYGQAGVNWMSVHTGIDFPVSYGTPVMAATDGTVTTKHDVSYGNMAVVTAKDGTQTWYCHLSSNKIRSGEVKAGDVIAYSGNSGNSTGPHLHFEVHPGGGSAVNPIPWLQSKGLNIS</sequence>
<dbReference type="InterPro" id="IPR011055">
    <property type="entry name" value="Dup_hybrid_motif"/>
</dbReference>
<feature type="region of interest" description="Disordered" evidence="1">
    <location>
        <begin position="379"/>
        <end position="407"/>
    </location>
</feature>
<dbReference type="PANTHER" id="PTHR21666:SF270">
    <property type="entry name" value="MUREIN HYDROLASE ACTIVATOR ENVC"/>
    <property type="match status" value="1"/>
</dbReference>
<dbReference type="Gene3D" id="2.70.70.10">
    <property type="entry name" value="Glucose Permease (Domain IIA)"/>
    <property type="match status" value="1"/>
</dbReference>
<comment type="caution">
    <text evidence="3">The sequence shown here is derived from an EMBL/GenBank/DDBJ whole genome shotgun (WGS) entry which is preliminary data.</text>
</comment>
<organism evidence="3 4">
    <name type="scientific">Streptomyces spirodelae</name>
    <dbReference type="NCBI Taxonomy" id="2812904"/>
    <lineage>
        <taxon>Bacteria</taxon>
        <taxon>Bacillati</taxon>
        <taxon>Actinomycetota</taxon>
        <taxon>Actinomycetes</taxon>
        <taxon>Kitasatosporales</taxon>
        <taxon>Streptomycetaceae</taxon>
        <taxon>Streptomyces</taxon>
    </lineage>
</organism>
<protein>
    <submittedName>
        <fullName evidence="3">M23 family metallopeptidase</fullName>
    </submittedName>
</protein>
<feature type="compositionally biased region" description="Basic residues" evidence="1">
    <location>
        <begin position="342"/>
        <end position="357"/>
    </location>
</feature>
<dbReference type="Pfam" id="PF01551">
    <property type="entry name" value="Peptidase_M23"/>
    <property type="match status" value="1"/>
</dbReference>
<feature type="region of interest" description="Disordered" evidence="1">
    <location>
        <begin position="202"/>
        <end position="275"/>
    </location>
</feature>
<feature type="compositionally biased region" description="Low complexity" evidence="1">
    <location>
        <begin position="9"/>
        <end position="25"/>
    </location>
</feature>
<dbReference type="Proteomes" id="UP001518976">
    <property type="component" value="Unassembled WGS sequence"/>
</dbReference>
<evidence type="ECO:0000313" key="4">
    <source>
        <dbReference type="Proteomes" id="UP001518976"/>
    </source>
</evidence>
<feature type="compositionally biased region" description="Low complexity" evidence="1">
    <location>
        <begin position="156"/>
        <end position="166"/>
    </location>
</feature>
<dbReference type="EMBL" id="JAFFZN010000012">
    <property type="protein sequence ID" value="MBO8186747.1"/>
    <property type="molecule type" value="Genomic_DNA"/>
</dbReference>
<feature type="region of interest" description="Disordered" evidence="1">
    <location>
        <begin position="294"/>
        <end position="357"/>
    </location>
</feature>
<feature type="compositionally biased region" description="Low complexity" evidence="1">
    <location>
        <begin position="294"/>
        <end position="308"/>
    </location>
</feature>
<gene>
    <name evidence="3" type="ORF">JW592_14935</name>
</gene>
<feature type="region of interest" description="Disordered" evidence="1">
    <location>
        <begin position="419"/>
        <end position="455"/>
    </location>
</feature>
<dbReference type="InterPro" id="IPR016047">
    <property type="entry name" value="M23ase_b-sheet_dom"/>
</dbReference>
<accession>A0ABS3WUD1</accession>
<feature type="compositionally biased region" description="Basic and acidic residues" evidence="1">
    <location>
        <begin position="423"/>
        <end position="455"/>
    </location>
</feature>
<evidence type="ECO:0000256" key="1">
    <source>
        <dbReference type="SAM" id="MobiDB-lite"/>
    </source>
</evidence>
<feature type="region of interest" description="Disordered" evidence="1">
    <location>
        <begin position="1"/>
        <end position="25"/>
    </location>
</feature>
<feature type="domain" description="M23ase beta-sheet core" evidence="2">
    <location>
        <begin position="484"/>
        <end position="577"/>
    </location>
</feature>
<proteinExistence type="predicted"/>
<evidence type="ECO:0000313" key="3">
    <source>
        <dbReference type="EMBL" id="MBO8186747.1"/>
    </source>
</evidence>
<name>A0ABS3WUD1_9ACTN</name>
<feature type="compositionally biased region" description="Low complexity" evidence="1">
    <location>
        <begin position="390"/>
        <end position="405"/>
    </location>
</feature>
<keyword evidence="4" id="KW-1185">Reference proteome</keyword>